<dbReference type="RefSeq" id="WP_306858070.1">
    <property type="nucleotide sequence ID" value="NZ_JAUSRB010000001.1"/>
</dbReference>
<name>A0ABT9QYL6_9ACTN</name>
<keyword evidence="1" id="KW-1133">Transmembrane helix</keyword>
<dbReference type="EMBL" id="JAUSRB010000001">
    <property type="protein sequence ID" value="MDP9862076.1"/>
    <property type="molecule type" value="Genomic_DNA"/>
</dbReference>
<evidence type="ECO:0000313" key="2">
    <source>
        <dbReference type="EMBL" id="MDP9862076.1"/>
    </source>
</evidence>
<evidence type="ECO:0000313" key="3">
    <source>
        <dbReference type="Proteomes" id="UP001230426"/>
    </source>
</evidence>
<evidence type="ECO:0000256" key="1">
    <source>
        <dbReference type="SAM" id="Phobius"/>
    </source>
</evidence>
<organism evidence="2 3">
    <name type="scientific">Streptosporangium brasiliense</name>
    <dbReference type="NCBI Taxonomy" id="47480"/>
    <lineage>
        <taxon>Bacteria</taxon>
        <taxon>Bacillati</taxon>
        <taxon>Actinomycetota</taxon>
        <taxon>Actinomycetes</taxon>
        <taxon>Streptosporangiales</taxon>
        <taxon>Streptosporangiaceae</taxon>
        <taxon>Streptosporangium</taxon>
    </lineage>
</organism>
<feature type="transmembrane region" description="Helical" evidence="1">
    <location>
        <begin position="35"/>
        <end position="61"/>
    </location>
</feature>
<protein>
    <submittedName>
        <fullName evidence="2">Uncharacterized protein</fullName>
    </submittedName>
</protein>
<sequence>MMRALGWAGVITGTAMTLAGLYGMAVIPTTDLRLPAWAVPLFVVGLLLEIGAATVLFHAYFDRMWERSVQAVPGGGSPGRLLSSIGVLTGEDGLLTGGLPAEADILAMADTGMTVNDSPVAQFRLEVRTGTAEPYVVDHRQTLPGLPAGAVLPGRRVPVRVDPADARRLAIDWAAL</sequence>
<dbReference type="Proteomes" id="UP001230426">
    <property type="component" value="Unassembled WGS sequence"/>
</dbReference>
<accession>A0ABT9QYL6</accession>
<proteinExistence type="predicted"/>
<comment type="caution">
    <text evidence="2">The sequence shown here is derived from an EMBL/GenBank/DDBJ whole genome shotgun (WGS) entry which is preliminary data.</text>
</comment>
<reference evidence="2 3" key="1">
    <citation type="submission" date="2023-07" db="EMBL/GenBank/DDBJ databases">
        <title>Sequencing the genomes of 1000 actinobacteria strains.</title>
        <authorList>
            <person name="Klenk H.-P."/>
        </authorList>
    </citation>
    <scope>NUCLEOTIDE SEQUENCE [LARGE SCALE GENOMIC DNA]</scope>
    <source>
        <strain evidence="2 3">DSM 44109</strain>
    </source>
</reference>
<keyword evidence="1" id="KW-0812">Transmembrane</keyword>
<gene>
    <name evidence="2" type="ORF">J2S55_001335</name>
</gene>
<keyword evidence="1" id="KW-0472">Membrane</keyword>
<keyword evidence="3" id="KW-1185">Reference proteome</keyword>